<sequence>MDVRQKYIVIGYASLALLLFVKGVFESIRKKNPYVETPFLFWMGIFVWGDAVVFGLFWFLTSLFSYLLGDWMLFLLFVSIFWIVRSVGETIYWINQQYSDINRNPPERLRGYRFFGNDSIWFIYQITWQCIVIISVITTIYFANLWLKNM</sequence>
<evidence type="ECO:0000313" key="3">
    <source>
        <dbReference type="Proteomes" id="UP000231198"/>
    </source>
</evidence>
<feature type="transmembrane region" description="Helical" evidence="1">
    <location>
        <begin position="122"/>
        <end position="147"/>
    </location>
</feature>
<keyword evidence="1" id="KW-1133">Transmembrane helix</keyword>
<accession>A0A2H0WRY5</accession>
<comment type="caution">
    <text evidence="2">The sequence shown here is derived from an EMBL/GenBank/DDBJ whole genome shotgun (WGS) entry which is preliminary data.</text>
</comment>
<reference evidence="3" key="1">
    <citation type="submission" date="2017-09" db="EMBL/GenBank/DDBJ databases">
        <title>Depth-based differentiation of microbial function through sediment-hosted aquifers and enrichment of novel symbionts in the deep terrestrial subsurface.</title>
        <authorList>
            <person name="Probst A.J."/>
            <person name="Ladd B."/>
            <person name="Jarett J.K."/>
            <person name="Geller-Mcgrath D.E."/>
            <person name="Sieber C.M.K."/>
            <person name="Emerson J.B."/>
            <person name="Anantharaman K."/>
            <person name="Thomas B.C."/>
            <person name="Malmstrom R."/>
            <person name="Stieglmeier M."/>
            <person name="Klingl A."/>
            <person name="Woyke T."/>
            <person name="Ryan C.M."/>
            <person name="Banfield J.F."/>
        </authorList>
    </citation>
    <scope>NUCLEOTIDE SEQUENCE [LARGE SCALE GENOMIC DNA]</scope>
</reference>
<organism evidence="2 3">
    <name type="scientific">Candidatus Roizmanbacteria bacterium CG09_land_8_20_14_0_10_41_9</name>
    <dbReference type="NCBI Taxonomy" id="1974850"/>
    <lineage>
        <taxon>Bacteria</taxon>
        <taxon>Candidatus Roizmaniibacteriota</taxon>
    </lineage>
</organism>
<name>A0A2H0WRY5_9BACT</name>
<dbReference type="EMBL" id="PEZG01000080">
    <property type="protein sequence ID" value="PIS15434.1"/>
    <property type="molecule type" value="Genomic_DNA"/>
</dbReference>
<dbReference type="AlphaFoldDB" id="A0A2H0WRY5"/>
<gene>
    <name evidence="2" type="ORF">COT62_03725</name>
</gene>
<dbReference type="Proteomes" id="UP000231198">
    <property type="component" value="Unassembled WGS sequence"/>
</dbReference>
<keyword evidence="1" id="KW-0472">Membrane</keyword>
<evidence type="ECO:0000313" key="2">
    <source>
        <dbReference type="EMBL" id="PIS15434.1"/>
    </source>
</evidence>
<protein>
    <submittedName>
        <fullName evidence="2">Uncharacterized protein</fullName>
    </submittedName>
</protein>
<feature type="transmembrane region" description="Helical" evidence="1">
    <location>
        <begin position="7"/>
        <end position="25"/>
    </location>
</feature>
<feature type="transmembrane region" description="Helical" evidence="1">
    <location>
        <begin position="40"/>
        <end position="60"/>
    </location>
</feature>
<proteinExistence type="predicted"/>
<keyword evidence="1" id="KW-0812">Transmembrane</keyword>
<evidence type="ECO:0000256" key="1">
    <source>
        <dbReference type="SAM" id="Phobius"/>
    </source>
</evidence>
<feature type="transmembrane region" description="Helical" evidence="1">
    <location>
        <begin position="72"/>
        <end position="94"/>
    </location>
</feature>